<accession>A0A2H5BGM1</accession>
<sequence length="346" mass="39607">MNIFVLDLDPKMAAQYHCDKHVISQMKEGVQMLTTALIYWGNKVPLNKSGDPYKKAHENHPCTVWARQGLSNYQWLWDLVYALVEEAEYRFGNTYHIASIMRDGSLPRTPEFHPVPDLRTPFANATADWLKSADTWDDKSTFATLTAIDIYRLYYIVDKMHMTAVEMGEQNIHWQSKHTLGEEFTDYSIWTKRGAPEFMGDRFYRQQCDYFGIKATDLILMGRFPDSEESKKLKAKMYRKLGKKSTGTVASAKAKKTTKADVLVDIRELMGHEGMDCLLKLTLPDLQKVKLALIAMHENQVEYPDMPTGRVKAPYAAAVKQLFNCDADFNKLTLAGLKELLEHFGA</sequence>
<reference evidence="1 2" key="1">
    <citation type="submission" date="2017-12" db="EMBL/GenBank/DDBJ databases">
        <authorList>
            <person name="Lestochi C.V."/>
            <person name="Miller K.C."/>
            <person name="Miller J.S."/>
            <person name="Stanton M.L."/>
            <person name="Broussard G.W."/>
        </authorList>
    </citation>
    <scope>NUCLEOTIDE SEQUENCE [LARGE SCALE GENOMIC DNA]</scope>
</reference>
<gene>
    <name evidence="1" type="ORF">CETO_153</name>
</gene>
<dbReference type="Proteomes" id="UP000240819">
    <property type="component" value="Segment"/>
</dbReference>
<keyword evidence="2" id="KW-1185">Reference proteome</keyword>
<name>A0A2H5BGM1_9CAUD</name>
<organism evidence="1 2">
    <name type="scientific">Vibrio phage Ceto</name>
    <dbReference type="NCBI Taxonomy" id="2570300"/>
    <lineage>
        <taxon>Viruses</taxon>
        <taxon>Duplodnaviria</taxon>
        <taxon>Heunggongvirae</taxon>
        <taxon>Uroviricota</taxon>
        <taxon>Caudoviricetes</taxon>
        <taxon>Demerecviridae</taxon>
        <taxon>Ermolyevavirinae</taxon>
        <taxon>Cetovirus</taxon>
        <taxon>Cetovirus ceto</taxon>
    </lineage>
</organism>
<dbReference type="EMBL" id="MG649966">
    <property type="protein sequence ID" value="AUG85135.1"/>
    <property type="molecule type" value="Genomic_DNA"/>
</dbReference>
<proteinExistence type="predicted"/>
<evidence type="ECO:0000313" key="1">
    <source>
        <dbReference type="EMBL" id="AUG85135.1"/>
    </source>
</evidence>
<evidence type="ECO:0000313" key="2">
    <source>
        <dbReference type="Proteomes" id="UP000240819"/>
    </source>
</evidence>
<protein>
    <submittedName>
        <fullName evidence="1">Uncharacterized protein</fullName>
    </submittedName>
</protein>